<evidence type="ECO:0000259" key="3">
    <source>
        <dbReference type="PROSITE" id="PS50048"/>
    </source>
</evidence>
<dbReference type="CDD" id="cd00067">
    <property type="entry name" value="GAL4"/>
    <property type="match status" value="1"/>
</dbReference>
<feature type="domain" description="Zn(2)-C6 fungal-type" evidence="3">
    <location>
        <begin position="85"/>
        <end position="115"/>
    </location>
</feature>
<dbReference type="CDD" id="cd12148">
    <property type="entry name" value="fungal_TF_MHR"/>
    <property type="match status" value="1"/>
</dbReference>
<dbReference type="KEGG" id="nhe:NECHADRAFT_52168"/>
<dbReference type="PROSITE" id="PS00463">
    <property type="entry name" value="ZN2_CY6_FUNGAL_1"/>
    <property type="match status" value="1"/>
</dbReference>
<dbReference type="OrthoDB" id="4356994at2759"/>
<keyword evidence="5" id="KW-1185">Reference proteome</keyword>
<dbReference type="Gene3D" id="4.10.240.10">
    <property type="entry name" value="Zn(2)-C6 fungal-type DNA-binding domain"/>
    <property type="match status" value="1"/>
</dbReference>
<keyword evidence="1" id="KW-0539">Nucleus</keyword>
<dbReference type="AlphaFoldDB" id="C7ZFY4"/>
<dbReference type="eggNOG" id="ENOG502QR47">
    <property type="taxonomic scope" value="Eukaryota"/>
</dbReference>
<evidence type="ECO:0000313" key="5">
    <source>
        <dbReference type="Proteomes" id="UP000005206"/>
    </source>
</evidence>
<proteinExistence type="predicted"/>
<dbReference type="GO" id="GO:0008270">
    <property type="term" value="F:zinc ion binding"/>
    <property type="evidence" value="ECO:0007669"/>
    <property type="project" value="InterPro"/>
</dbReference>
<protein>
    <recommendedName>
        <fullName evidence="3">Zn(2)-C6 fungal-type domain-containing protein</fullName>
    </recommendedName>
</protein>
<dbReference type="STRING" id="660122.C7ZFY4"/>
<dbReference type="PANTHER" id="PTHR47785">
    <property type="entry name" value="ZN(II)2CYS6 TRANSCRIPTION FACTOR (EUROFUNG)-RELATED-RELATED"/>
    <property type="match status" value="1"/>
</dbReference>
<dbReference type="InterPro" id="IPR053181">
    <property type="entry name" value="EcdB-like_regulator"/>
</dbReference>
<evidence type="ECO:0000313" key="4">
    <source>
        <dbReference type="EMBL" id="EEU37139.1"/>
    </source>
</evidence>
<feature type="region of interest" description="Disordered" evidence="2">
    <location>
        <begin position="290"/>
        <end position="311"/>
    </location>
</feature>
<reference evidence="4 5" key="1">
    <citation type="journal article" date="2009" name="PLoS Genet.">
        <title>The genome of Nectria haematococca: contribution of supernumerary chromosomes to gene expansion.</title>
        <authorList>
            <person name="Coleman J.J."/>
            <person name="Rounsley S.D."/>
            <person name="Rodriguez-Carres M."/>
            <person name="Kuo A."/>
            <person name="Wasmann C.C."/>
            <person name="Grimwood J."/>
            <person name="Schmutz J."/>
            <person name="Taga M."/>
            <person name="White G.J."/>
            <person name="Zhou S."/>
            <person name="Schwartz D.C."/>
            <person name="Freitag M."/>
            <person name="Ma L.J."/>
            <person name="Danchin E.G."/>
            <person name="Henrissat B."/>
            <person name="Coutinho P.M."/>
            <person name="Nelson D.R."/>
            <person name="Straney D."/>
            <person name="Napoli C.A."/>
            <person name="Barker B.M."/>
            <person name="Gribskov M."/>
            <person name="Rep M."/>
            <person name="Kroken S."/>
            <person name="Molnar I."/>
            <person name="Rensing C."/>
            <person name="Kennell J.C."/>
            <person name="Zamora J."/>
            <person name="Farman M.L."/>
            <person name="Selker E.U."/>
            <person name="Salamov A."/>
            <person name="Shapiro H."/>
            <person name="Pangilinan J."/>
            <person name="Lindquist E."/>
            <person name="Lamers C."/>
            <person name="Grigoriev I.V."/>
            <person name="Geiser D.M."/>
            <person name="Covert S.F."/>
            <person name="Temporini E."/>
            <person name="Vanetten H.D."/>
        </authorList>
    </citation>
    <scope>NUCLEOTIDE SEQUENCE [LARGE SCALE GENOMIC DNA]</scope>
    <source>
        <strain evidence="5">ATCC MYA-4622 / CBS 123669 / FGSC 9596 / NRRL 45880 / 77-13-4</strain>
    </source>
</reference>
<dbReference type="RefSeq" id="XP_003042852.1">
    <property type="nucleotide sequence ID" value="XM_003042806.1"/>
</dbReference>
<dbReference type="VEuPathDB" id="FungiDB:NECHADRAFT_52168"/>
<organism evidence="4 5">
    <name type="scientific">Fusarium vanettenii (strain ATCC MYA-4622 / CBS 123669 / FGSC 9596 / NRRL 45880 / 77-13-4)</name>
    <name type="common">Fusarium solani subsp. pisi</name>
    <dbReference type="NCBI Taxonomy" id="660122"/>
    <lineage>
        <taxon>Eukaryota</taxon>
        <taxon>Fungi</taxon>
        <taxon>Dikarya</taxon>
        <taxon>Ascomycota</taxon>
        <taxon>Pezizomycotina</taxon>
        <taxon>Sordariomycetes</taxon>
        <taxon>Hypocreomycetidae</taxon>
        <taxon>Hypocreales</taxon>
        <taxon>Nectriaceae</taxon>
        <taxon>Fusarium</taxon>
        <taxon>Fusarium solani species complex</taxon>
        <taxon>Fusarium vanettenii</taxon>
    </lineage>
</organism>
<dbReference type="GeneID" id="9664887"/>
<dbReference type="PANTHER" id="PTHR47785:SF5">
    <property type="entry name" value="ZN(II)2CYS6 TRANSCRIPTION FACTOR (EUROFUNG)"/>
    <property type="match status" value="1"/>
</dbReference>
<dbReference type="Proteomes" id="UP000005206">
    <property type="component" value="Chromosome 11"/>
</dbReference>
<dbReference type="InterPro" id="IPR001138">
    <property type="entry name" value="Zn2Cys6_DnaBD"/>
</dbReference>
<dbReference type="EMBL" id="GG698924">
    <property type="protein sequence ID" value="EEU37139.1"/>
    <property type="molecule type" value="Genomic_DNA"/>
</dbReference>
<evidence type="ECO:0000256" key="2">
    <source>
        <dbReference type="SAM" id="MobiDB-lite"/>
    </source>
</evidence>
<name>C7ZFY4_FUSV7</name>
<dbReference type="InterPro" id="IPR036864">
    <property type="entry name" value="Zn2-C6_fun-type_DNA-bd_sf"/>
</dbReference>
<sequence length="664" mass="74545">MDASRESRYLLLEDQRPHKIPRIDPAASAIHLPWSTRDSQAQHNDYQHLSLTGAEDGAQDVSPVAATLPAGPGPGQPLRTRGTVACRKCRSRKTKCDNQGPSCGYCLKIGEPCVYETEAILQALNELREIVSKPPTERLPVGSPDVTASSRERVSFSTGLASIVTSTPQPATPNSHLQLKPAAKSLRWTQKIENIIQWRIFQSHLMASDIYPDADLPITLDHSMPSTDIRLLTDLESRYIHSVHLFNPILHLPTLHDLILRVAESHFDWSPETCLVALVCAIGAMTEPLDTSQTPDASSGVNSDESRDRSDPSLAIGYWNVASKRLGLVLDRNDITAVQCLCLAGIWHMLNLQPLQAWKYFSHAGNAWFCTVMRNGPLPRPPERTHFGPICVQDALCFTIWKSICELHPELSLPPSVLQDCEVLRPFPTLPDLDDPRLGDPLIDSERSWLYYLAEIAARHLINDLLECHVYDFDSLQRADVVRMIRHTEIFEGQIDEWRSSLPAQLQFDMPEDWALPELDHPMKMVLRQRYLSSLELTYRPLLRLCTDFSLEDFQGYEAPLLSRVVKLASQNLRFSYLKIVNTSRSLHQGTWFNLRSLTGSCLRFAAAEKAQRDGKLAGAQEVQIPPGWRSCVMKAIETLQPYWASKRGGGAGLMDLMDQALAM</sequence>
<gene>
    <name evidence="4" type="ORF">NECHADRAFT_52168</name>
</gene>
<dbReference type="GO" id="GO:0000981">
    <property type="term" value="F:DNA-binding transcription factor activity, RNA polymerase II-specific"/>
    <property type="evidence" value="ECO:0007669"/>
    <property type="project" value="InterPro"/>
</dbReference>
<evidence type="ECO:0000256" key="1">
    <source>
        <dbReference type="ARBA" id="ARBA00023242"/>
    </source>
</evidence>
<dbReference type="PROSITE" id="PS50048">
    <property type="entry name" value="ZN2_CY6_FUNGAL_2"/>
    <property type="match status" value="1"/>
</dbReference>
<accession>C7ZFY4</accession>
<dbReference type="OMA" id="RDSADYP"/>
<dbReference type="InParanoid" id="C7ZFY4"/>
<dbReference type="SMART" id="SM00066">
    <property type="entry name" value="GAL4"/>
    <property type="match status" value="1"/>
</dbReference>
<feature type="compositionally biased region" description="Polar residues" evidence="2">
    <location>
        <begin position="290"/>
        <end position="303"/>
    </location>
</feature>
<dbReference type="SUPFAM" id="SSF57701">
    <property type="entry name" value="Zn2/Cys6 DNA-binding domain"/>
    <property type="match status" value="1"/>
</dbReference>
<dbReference type="Pfam" id="PF00172">
    <property type="entry name" value="Zn_clus"/>
    <property type="match status" value="1"/>
</dbReference>
<dbReference type="HOGENOM" id="CLU_004835_2_2_1"/>